<dbReference type="InterPro" id="IPR006664">
    <property type="entry name" value="OMP_bac"/>
</dbReference>
<proteinExistence type="predicted"/>
<dbReference type="PROSITE" id="PS51123">
    <property type="entry name" value="OMPA_2"/>
    <property type="match status" value="1"/>
</dbReference>
<name>A0A7T5VFU2_9BACT</name>
<evidence type="ECO:0000256" key="5">
    <source>
        <dbReference type="SAM" id="SignalP"/>
    </source>
</evidence>
<sequence length="332" mass="37358">MIMSAWFFVAFSFLPSIQAADLPGAKDHPLLKRFGGSEIVAYDTKRFVEYDLQTSTFTSYDLNAKKRHYVNPPLRLEGALTRIWYEAADDTSSLELLRNYQNELAAEGFDILYDSTKDDNATKWTNYLAFFSGLNIRTNRSIYVVYAADTKGLKTLTAKKQRPEGDIYVSLITVEWNKDDAIYKAKRGAYAAVDVIEVKPMVQNMVAVKADEMARSITSDGRVALYGILFDFNKTEIKDESRPVLEEIAKLLNNEPDLNLYVVGHTDNIGNFDFNLNLSKRRAESVVTALSSEYGIKTDRLTPHGVANLAPVATNATEPGRAKNRRVELVPR</sequence>
<dbReference type="CDD" id="cd07185">
    <property type="entry name" value="OmpA_C-like"/>
    <property type="match status" value="1"/>
</dbReference>
<keyword evidence="5" id="KW-0732">Signal</keyword>
<dbReference type="PANTHER" id="PTHR30329">
    <property type="entry name" value="STATOR ELEMENT OF FLAGELLAR MOTOR COMPLEX"/>
    <property type="match status" value="1"/>
</dbReference>
<organism evidence="7 8">
    <name type="scientific">Desulfobulbus oligotrophicus</name>
    <dbReference type="NCBI Taxonomy" id="1909699"/>
    <lineage>
        <taxon>Bacteria</taxon>
        <taxon>Pseudomonadati</taxon>
        <taxon>Thermodesulfobacteriota</taxon>
        <taxon>Desulfobulbia</taxon>
        <taxon>Desulfobulbales</taxon>
        <taxon>Desulfobulbaceae</taxon>
        <taxon>Desulfobulbus</taxon>
    </lineage>
</organism>
<evidence type="ECO:0000259" key="6">
    <source>
        <dbReference type="PROSITE" id="PS51123"/>
    </source>
</evidence>
<feature type="signal peptide" evidence="5">
    <location>
        <begin position="1"/>
        <end position="19"/>
    </location>
</feature>
<dbReference type="SUPFAM" id="SSF103088">
    <property type="entry name" value="OmpA-like"/>
    <property type="match status" value="1"/>
</dbReference>
<evidence type="ECO:0000313" key="8">
    <source>
        <dbReference type="Proteomes" id="UP000596092"/>
    </source>
</evidence>
<feature type="chain" id="PRO_5032790187" evidence="5">
    <location>
        <begin position="20"/>
        <end position="332"/>
    </location>
</feature>
<evidence type="ECO:0000256" key="2">
    <source>
        <dbReference type="ARBA" id="ARBA00023136"/>
    </source>
</evidence>
<dbReference type="InterPro" id="IPR050330">
    <property type="entry name" value="Bact_OuterMem_StrucFunc"/>
</dbReference>
<dbReference type="Pfam" id="PF00691">
    <property type="entry name" value="OmpA"/>
    <property type="match status" value="1"/>
</dbReference>
<accession>A0A7T5VFU2</accession>
<reference evidence="7 8" key="1">
    <citation type="submission" date="2020-05" db="EMBL/GenBank/DDBJ databases">
        <title>Complete genome of Desulfobulbus oligotrophicus.</title>
        <authorList>
            <person name="Podar M."/>
        </authorList>
    </citation>
    <scope>NUCLEOTIDE SEQUENCE [LARGE SCALE GENOMIC DNA]</scope>
    <source>
        <strain evidence="7 8">Prop6</strain>
    </source>
</reference>
<protein>
    <submittedName>
        <fullName evidence="7">OmpA family protein</fullName>
    </submittedName>
</protein>
<keyword evidence="8" id="KW-1185">Reference proteome</keyword>
<dbReference type="Gene3D" id="3.30.1330.60">
    <property type="entry name" value="OmpA-like domain"/>
    <property type="match status" value="1"/>
</dbReference>
<keyword evidence="3" id="KW-0998">Cell outer membrane</keyword>
<evidence type="ECO:0000256" key="1">
    <source>
        <dbReference type="ARBA" id="ARBA00004442"/>
    </source>
</evidence>
<dbReference type="GO" id="GO:0009279">
    <property type="term" value="C:cell outer membrane"/>
    <property type="evidence" value="ECO:0007669"/>
    <property type="project" value="UniProtKB-SubCell"/>
</dbReference>
<comment type="subcellular location">
    <subcellularLocation>
        <location evidence="1">Cell outer membrane</location>
    </subcellularLocation>
</comment>
<keyword evidence="2 4" id="KW-0472">Membrane</keyword>
<dbReference type="PRINTS" id="PR01021">
    <property type="entry name" value="OMPADOMAIN"/>
</dbReference>
<dbReference type="PANTHER" id="PTHR30329:SF21">
    <property type="entry name" value="LIPOPROTEIN YIAD-RELATED"/>
    <property type="match status" value="1"/>
</dbReference>
<dbReference type="EMBL" id="CP054140">
    <property type="protein sequence ID" value="QQG67061.1"/>
    <property type="molecule type" value="Genomic_DNA"/>
</dbReference>
<evidence type="ECO:0000256" key="3">
    <source>
        <dbReference type="ARBA" id="ARBA00023237"/>
    </source>
</evidence>
<dbReference type="AlphaFoldDB" id="A0A7T5VFU2"/>
<gene>
    <name evidence="7" type="ORF">HP555_13490</name>
</gene>
<dbReference type="InterPro" id="IPR006665">
    <property type="entry name" value="OmpA-like"/>
</dbReference>
<evidence type="ECO:0000313" key="7">
    <source>
        <dbReference type="EMBL" id="QQG67061.1"/>
    </source>
</evidence>
<dbReference type="KEGG" id="dog:HP555_13490"/>
<feature type="domain" description="OmpA-like" evidence="6">
    <location>
        <begin position="217"/>
        <end position="332"/>
    </location>
</feature>
<dbReference type="Proteomes" id="UP000596092">
    <property type="component" value="Chromosome"/>
</dbReference>
<evidence type="ECO:0000256" key="4">
    <source>
        <dbReference type="PROSITE-ProRule" id="PRU00473"/>
    </source>
</evidence>
<dbReference type="InterPro" id="IPR036737">
    <property type="entry name" value="OmpA-like_sf"/>
</dbReference>